<feature type="domain" description="PAS" evidence="19">
    <location>
        <begin position="2951"/>
        <end position="3021"/>
    </location>
</feature>
<comment type="similarity">
    <text evidence="3">In the N-terminal section; belongs to the phytochrome family.</text>
</comment>
<dbReference type="GO" id="GO:0016020">
    <property type="term" value="C:membrane"/>
    <property type="evidence" value="ECO:0007669"/>
    <property type="project" value="UniProtKB-SubCell"/>
</dbReference>
<dbReference type="InterPro" id="IPR027417">
    <property type="entry name" value="P-loop_NTPase"/>
</dbReference>
<evidence type="ECO:0000256" key="1">
    <source>
        <dbReference type="ARBA" id="ARBA00000085"/>
    </source>
</evidence>
<keyword evidence="8" id="KW-0547">Nucleotide-binding</keyword>
<dbReference type="Pfam" id="PF13191">
    <property type="entry name" value="AAA_16"/>
    <property type="match status" value="1"/>
</dbReference>
<dbReference type="Pfam" id="PF01590">
    <property type="entry name" value="GAF"/>
    <property type="match status" value="1"/>
</dbReference>
<dbReference type="InterPro" id="IPR011006">
    <property type="entry name" value="CheY-like_superfamily"/>
</dbReference>
<evidence type="ECO:0000313" key="22">
    <source>
        <dbReference type="Proteomes" id="UP000003781"/>
    </source>
</evidence>
<dbReference type="GO" id="GO:0000155">
    <property type="term" value="F:phosphorelay sensor kinase activity"/>
    <property type="evidence" value="ECO:0007669"/>
    <property type="project" value="InterPro"/>
</dbReference>
<keyword evidence="6" id="KW-0808">Transferase</keyword>
<feature type="domain" description="PAS" evidence="19">
    <location>
        <begin position="1278"/>
        <end position="1348"/>
    </location>
</feature>
<dbReference type="Gene3D" id="3.30.565.10">
    <property type="entry name" value="Histidine kinase-like ATPase, C-terminal domain"/>
    <property type="match status" value="1"/>
</dbReference>
<dbReference type="PRINTS" id="PR00344">
    <property type="entry name" value="BCTRLSENSOR"/>
</dbReference>
<dbReference type="SMART" id="SM00091">
    <property type="entry name" value="PAS"/>
    <property type="match status" value="15"/>
</dbReference>
<evidence type="ECO:0000256" key="8">
    <source>
        <dbReference type="ARBA" id="ARBA00022741"/>
    </source>
</evidence>
<dbReference type="SUPFAM" id="SSF55874">
    <property type="entry name" value="ATPase domain of HSP90 chaperone/DNA topoisomerase II/histidine kinase"/>
    <property type="match status" value="1"/>
</dbReference>
<keyword evidence="13" id="KW-0472">Membrane</keyword>
<evidence type="ECO:0000256" key="11">
    <source>
        <dbReference type="ARBA" id="ARBA00022989"/>
    </source>
</evidence>
<feature type="modified residue" description="4-aspartylphosphate" evidence="15">
    <location>
        <position position="3407"/>
    </location>
</feature>
<feature type="domain" description="Response regulatory" evidence="18">
    <location>
        <begin position="3358"/>
        <end position="3474"/>
    </location>
</feature>
<evidence type="ECO:0000256" key="15">
    <source>
        <dbReference type="PROSITE-ProRule" id="PRU00169"/>
    </source>
</evidence>
<dbReference type="InterPro" id="IPR003661">
    <property type="entry name" value="HisK_dim/P_dom"/>
</dbReference>
<feature type="domain" description="PAS" evidence="19">
    <location>
        <begin position="2573"/>
        <end position="2645"/>
    </location>
</feature>
<feature type="domain" description="PAS" evidence="19">
    <location>
        <begin position="1167"/>
        <end position="1198"/>
    </location>
</feature>
<feature type="domain" description="PAC" evidence="20">
    <location>
        <begin position="1225"/>
        <end position="1277"/>
    </location>
</feature>
<comment type="subcellular location">
    <subcellularLocation>
        <location evidence="2">Membrane</location>
    </subcellularLocation>
</comment>
<dbReference type="Pfam" id="PF02518">
    <property type="entry name" value="HATPase_c"/>
    <property type="match status" value="1"/>
</dbReference>
<feature type="domain" description="PAC" evidence="20">
    <location>
        <begin position="1606"/>
        <end position="1658"/>
    </location>
</feature>
<keyword evidence="16" id="KW-0175">Coiled coil</keyword>
<feature type="domain" description="Histidine kinase" evidence="17">
    <location>
        <begin position="3109"/>
        <end position="3331"/>
    </location>
</feature>
<evidence type="ECO:0000259" key="18">
    <source>
        <dbReference type="PROSITE" id="PS50110"/>
    </source>
</evidence>
<dbReference type="InterPro" id="IPR004358">
    <property type="entry name" value="Sig_transdc_His_kin-like_C"/>
</dbReference>
<dbReference type="CDD" id="cd17546">
    <property type="entry name" value="REC_hyHK_CKI1_RcsC-like"/>
    <property type="match status" value="1"/>
</dbReference>
<dbReference type="RefSeq" id="WP_008276005.1">
    <property type="nucleotide sequence ID" value="NZ_AAXW01000019.1"/>
</dbReference>
<keyword evidence="12" id="KW-0902">Two-component regulatory system</keyword>
<dbReference type="PROSITE" id="PS50110">
    <property type="entry name" value="RESPONSE_REGULATORY"/>
    <property type="match status" value="1"/>
</dbReference>
<evidence type="ECO:0000259" key="19">
    <source>
        <dbReference type="PROSITE" id="PS50112"/>
    </source>
</evidence>
<feature type="domain" description="PAS" evidence="19">
    <location>
        <begin position="2826"/>
        <end position="2880"/>
    </location>
</feature>
<dbReference type="OrthoDB" id="9801841at2"/>
<dbReference type="GO" id="GO:0005524">
    <property type="term" value="F:ATP binding"/>
    <property type="evidence" value="ECO:0007669"/>
    <property type="project" value="UniProtKB-KW"/>
</dbReference>
<comment type="caution">
    <text evidence="21">The sequence shown here is derived from an EMBL/GenBank/DDBJ whole genome shotgun (WGS) entry which is preliminary data.</text>
</comment>
<feature type="domain" description="PAC" evidence="20">
    <location>
        <begin position="2774"/>
        <end position="2825"/>
    </location>
</feature>
<dbReference type="InterPro" id="IPR001789">
    <property type="entry name" value="Sig_transdc_resp-reg_receiver"/>
</dbReference>
<evidence type="ECO:0000313" key="21">
    <source>
        <dbReference type="EMBL" id="EAZ90846.1"/>
    </source>
</evidence>
<feature type="coiled-coil region" evidence="16">
    <location>
        <begin position="1895"/>
        <end position="1929"/>
    </location>
</feature>
<dbReference type="EMBL" id="AAXW01000019">
    <property type="protein sequence ID" value="EAZ90846.1"/>
    <property type="molecule type" value="Genomic_DNA"/>
</dbReference>
<dbReference type="NCBIfam" id="TIGR00229">
    <property type="entry name" value="sensory_box"/>
    <property type="match status" value="15"/>
</dbReference>
<feature type="domain" description="PAS" evidence="19">
    <location>
        <begin position="1926"/>
        <end position="1969"/>
    </location>
</feature>
<evidence type="ECO:0000256" key="10">
    <source>
        <dbReference type="ARBA" id="ARBA00022840"/>
    </source>
</evidence>
<evidence type="ECO:0000256" key="9">
    <source>
        <dbReference type="ARBA" id="ARBA00022777"/>
    </source>
</evidence>
<evidence type="ECO:0000256" key="2">
    <source>
        <dbReference type="ARBA" id="ARBA00004370"/>
    </source>
</evidence>
<evidence type="ECO:0000256" key="16">
    <source>
        <dbReference type="SAM" id="Coils"/>
    </source>
</evidence>
<evidence type="ECO:0000256" key="6">
    <source>
        <dbReference type="ARBA" id="ARBA00022679"/>
    </source>
</evidence>
<dbReference type="CDD" id="cd00130">
    <property type="entry name" value="PAS"/>
    <property type="match status" value="14"/>
</dbReference>
<dbReference type="FunFam" id="3.30.450.20:FF:000099">
    <property type="entry name" value="Sensory box sensor histidine kinase"/>
    <property type="match status" value="1"/>
</dbReference>
<dbReference type="SUPFAM" id="SSF52540">
    <property type="entry name" value="P-loop containing nucleoside triphosphate hydrolases"/>
    <property type="match status" value="1"/>
</dbReference>
<dbReference type="PROSITE" id="PS50112">
    <property type="entry name" value="PAS"/>
    <property type="match status" value="13"/>
</dbReference>
<dbReference type="SUPFAM" id="SSF55781">
    <property type="entry name" value="GAF domain-like"/>
    <property type="match status" value="1"/>
</dbReference>
<dbReference type="CDD" id="cd00082">
    <property type="entry name" value="HisKA"/>
    <property type="match status" value="1"/>
</dbReference>
<feature type="domain" description="PAS" evidence="19">
    <location>
        <begin position="1783"/>
        <end position="1853"/>
    </location>
</feature>
<dbReference type="InterPro" id="IPR000014">
    <property type="entry name" value="PAS"/>
</dbReference>
<dbReference type="Pfam" id="PF13188">
    <property type="entry name" value="PAS_8"/>
    <property type="match status" value="1"/>
</dbReference>
<dbReference type="SUPFAM" id="SSF55785">
    <property type="entry name" value="PYP-like sensor domain (PAS domain)"/>
    <property type="match status" value="15"/>
</dbReference>
<feature type="domain" description="PAS" evidence="19">
    <location>
        <begin position="1659"/>
        <end position="1728"/>
    </location>
</feature>
<evidence type="ECO:0000256" key="12">
    <source>
        <dbReference type="ARBA" id="ARBA00023012"/>
    </source>
</evidence>
<dbReference type="SMART" id="SM00387">
    <property type="entry name" value="HATPase_c"/>
    <property type="match status" value="1"/>
</dbReference>
<dbReference type="InterPro" id="IPR035965">
    <property type="entry name" value="PAS-like_dom_sf"/>
</dbReference>
<feature type="domain" description="PAC" evidence="20">
    <location>
        <begin position="2519"/>
        <end position="2572"/>
    </location>
</feature>
<dbReference type="Pfam" id="PF13426">
    <property type="entry name" value="PAS_9"/>
    <property type="match status" value="3"/>
</dbReference>
<feature type="domain" description="PAS" evidence="19">
    <location>
        <begin position="2443"/>
        <end position="2515"/>
    </location>
</feature>
<dbReference type="InterPro" id="IPR036097">
    <property type="entry name" value="HisK_dim/P_sf"/>
</dbReference>
<name>A3IRJ7_9CHRO</name>
<dbReference type="InterPro" id="IPR029016">
    <property type="entry name" value="GAF-like_dom_sf"/>
</dbReference>
<dbReference type="Gene3D" id="1.10.287.130">
    <property type="match status" value="1"/>
</dbReference>
<keyword evidence="10" id="KW-0067">ATP-binding</keyword>
<dbReference type="EC" id="2.7.13.3" evidence="4"/>
<organism evidence="21 22">
    <name type="scientific">Crocosphaera chwakensis CCY0110</name>
    <dbReference type="NCBI Taxonomy" id="391612"/>
    <lineage>
        <taxon>Bacteria</taxon>
        <taxon>Bacillati</taxon>
        <taxon>Cyanobacteriota</taxon>
        <taxon>Cyanophyceae</taxon>
        <taxon>Oscillatoriophycideae</taxon>
        <taxon>Chroococcales</taxon>
        <taxon>Aphanothecaceae</taxon>
        <taxon>Crocosphaera</taxon>
        <taxon>Crocosphaera chwakensis</taxon>
    </lineage>
</organism>
<dbReference type="eggNOG" id="COG2205">
    <property type="taxonomic scope" value="Bacteria"/>
</dbReference>
<feature type="domain" description="PAS" evidence="19">
    <location>
        <begin position="2701"/>
        <end position="2771"/>
    </location>
</feature>
<dbReference type="eggNOG" id="COG5002">
    <property type="taxonomic scope" value="Bacteria"/>
</dbReference>
<dbReference type="eggNOG" id="COG3899">
    <property type="taxonomic scope" value="Bacteria"/>
</dbReference>
<sequence>MQRNIPFFALVQALKNWVEQLMSQSQQQLKQWKQQILEALGDNGQVLIDLIPELEQIIGQQPEAIELVGTAAENRLNLLFQNLIKVIATNEHPLVMFLDDLQWIDAASLKLFKHLMSESKDCHLLLIGAYRDNEVSNLHPLMLAIEEIKKTEITINTIILTPLSKTALNHLVADILNCPKRKAQPLSKLIYQITQGNPFFATQLLKSFYEDGLIQFNSSERGWESNLAQIKQLTTSDNVVDFMGKQLEKLPKVTQNILKSAACIGNQFELKTLSIINQKTEQETANDLWIALEKGLILPITDTYKFYQDREVISQESIITSSVTTYKFRHDRIQQAAYHLIPEHQKKATHFQIGQCLLVNLSSTEIDNQIFAIVNQLNYEISLITESEERQQLKQLNFQAACKAKEATAYETALNYLNKGLELLPNNAWETEYDLTKKLYEETTEVAFLNSDFQQMEACIQIVLDHTNTVMEKANVYTVKLQAYQIQGQHSEAVILGREILQQLEVFLPNSVTPSEIYQQVENTLASLTDREIEDLLNLPMMDDSKASTAMQIMASLVPSVYHAAPYLYPIISCQVVSLCFQYGNTLLSAPGYADFGIVVSAVLNKLEEGYQFGQLALKMLERLPSKTVRSMTMFKVAGFLSCHKEPIKNTLTALKKSYELGLETGDILHATASLRFKLLYAYIIGTENLSKLSAEIQDDYNKIIANNSFIRWGAIISQSIHNLTELRQHSSIHLTGQYCHEKQLLPALIKDKDNLSIHIFFLSQLMLSYLLGNLSEAIDYAHRAEEHLNATTGMLSVPIFYYYDSLCRLARYQTTAISRQNELLLKVNKNQEKLYYYCQSSPINFQHKYNLVEAEKNRILDNKAAAIEYYDLAITEAKNNNHLQHEALANELAAKFYLDWGKEKIAQVYLIEAYEGYSRWGAKAKVEDLKQRYPNLLNPVFKSDRSILEFTNNTLTLTPTDSFRLLDWSALIQSAQAISEELNINVLIKKLINVILENSGSQKCALILAKDNQLTLEALGYASDEEITLFSSLKISKTQEIPHSIINTVANQKQPLILDDTSHKIKFTSDNYIINNQPKSIACLPILKQNKLLGILYLENNLTPHAFTPNRLETIKFICSQGAIALDNAYLYQELEQRVAERTKKLQISQQELSDLKYSIDQSAIVAITDTQGKITYANDHFCEVFQYNREELIGQTHHLVNSGYHSPAFFQELWTTIGQGKVWKGEIKNQAKDGSHYWVDTVIVPFLDEAGKPFQYMAIRFEITQRKQAEIALQESEARFRVFFEHAAVGIALASMTGQFITVNQKFCDILDYQESELRGKTFQEITYPDDLPDTKTYAQQLVSGEVNAYSVEKRYVKRDGQITWSNTTASLVRDATGTPQYFVGVIEDIEQRKIAEQKLQASERRYATLTELSPTGIFRTDPQGNCCYVNTRWCEMAGLTPEDAQGQGWVNALHPDDRERMMQEWDQAAQNRQMPFNTDCRFQKPDGTVIWLVVQATEETDHQGNVTGYVGSITDISDRKQKEIALQESEERFRQAFDYASIGMGLVSPEGQWLKVNSSLCEIIGYSEAELLNTTFQDITHPDDLDIDLNFVRQMLAGEIVTYKMEKRYIHKQGDIIWILLNVSLVRDHQGEPLYFISQIQDISDRKAAEQALQDSEQYVRTLFETSPIGLLLCRMDGNFVELNPAFAAIIGYSLAETQQLSYWQITPESYSEQEQVMLKQLEETGYYGPYEKEYIHKEGYLVPVRLSGRIIERHGEKFIWSSIEDITDRKTAEKQLQDSETRYRGIVQDQTEFISRFLPDGTILFVNEAFCRYFGVNASDIIGQNYQPVIYEPDRERVMQQVSTLSPDNPITIIENRIIVNGEIRWTQWVNRILFDDTGNFLEYQSVGRDIQARKEAEIALQQLNEELEQRVYERTEELARSEQDLRAIFNNVYDALFIYDGDGTLLDVNHRALELHGVTREQLLAATMNDFRTSNNALELIPEYLERLQQGETVQFEWEGRRLGDRTLFDAEISMRSLALGNRPVILVGVRDISQKQAAFRERQQAQIALQESQRFLQTVLDTFPLNVFWKDRQSRFLGCNRTFMLGAELASPEEIIGKTDYDMPWASTEADLYRADDRQVMDSGQAKLGIIEPQLTADGSTIWLETNKLPLRNLEGEVIGVLGTYQDISDRKRAEAQLAQQEQFLRSIYEGAEMPIFVVEVLPDNQFRYAGWNLASEKMSGLRAVDVLGKHPVEVLGEEIGQHFCQNYCRCLETGKAIQYEEHLDLPNGVVWTLTTLNPLKNSEGNIYRIVGTAVDISDRKEAEQALEESRNMFKLVLDTIPQRVFWKDRQSRFLGCNPAFANDYQLTHADIVGKTDLELPWAKWGDLYRADDARVMNTRTPQLNYEEPTNNLAGENIWIRSSKIPLTNTQGEVVGVLGCYDDVTERKQAEQALEESEERLRLALKSANQGLYDLNLTTGKAIVSAEYATMLGYDPATFEETNGKWIERLHPDDVERVTNVYLNYVAGTITDYRVEFRQQTQQGKWKWILSVGKIVAWDESGQPLRMLGTHTDISDRKSIEEQLIKREEQLRAALDASETGTFRWYIATKQLEWDDNLNRLFGLPLGATAHELDEFITLVHPDDRQTVIDACNRSLQEGVDFEEEFRVVWPDGSIHWLFDKGKLFCDQQGNPCYMAGACVDITQRKQTEQELQESNIILRSVIESTPDVVFVKDLQGRIVVGNSTFAEVFNQPIETLLGKNNDERWSPDIAAYLKENDQRIIQLGRSETFEETLPHPQGMRTYLTTKSPWYDPQGQIIGVIGIARDISDRKAAEAALKRSEQDLRTLFNNSYDALFIHDLDGRFLDINDRVVELLGTSRENILARSVADFAAEEAPIDQLAEIFNNVAQGKSLRFEWKGKRFDDNSTFDAEVALRKVSLGEKDVILAGVRDISDRKAAEKALRQSEEYNRTLFETSTIGLVLCRMDGTLVDVNPAYAAILGRTVEETLNLTYWEITPETYAEAEAAQLESMAKTGRYAFEKEYIRKDGSLVPVALSGLIVERNGEQYIWSCVEDISQRKQAEVALKEANNQLEQRVLERTAQLQQAKELAEEANQAKSAFLANMSHELRTPLNGIMGYAQILQRSPQLSSDHKSNIQVIYQCGSHLLTLIEDILDISKIEAGRMELYCQEFPLNSFLQGVVEICRIKAEQKSLTFTYERPSSLPTVINTDQKRLRQVLLNLLGNAIKFTSLGSIKFRVSFTSSRTNHNGFLQFEIEDTGVGISAEQLDRIFLPFEQVGSLSQKAEGTGLGLAISQKLLQMMGTQLTVESTLGVGSIFSFILPIASWSQNQTMTVETVPQSSAIVGYEGENKKILVVDDLADNRAVIVSLLELLGFICEEASNGKEGLNKVIEWQPDLIIVDLIMPEMNGWEMVKQLRQLPQGQDIVVISSSANVSQSDRQKCQAVGCDDFLPKPIEAETMFQQLQMHLNLQWIYESSPEAKSTSELIVPPVEIINQLTDLVNKGRILVIAEVAQQLKQQDPQWTVFAERLTELAEAFDLEQIRRFLAQYSS</sequence>
<dbReference type="SMART" id="SM00448">
    <property type="entry name" value="REC"/>
    <property type="match status" value="1"/>
</dbReference>
<dbReference type="Gene3D" id="2.10.70.100">
    <property type="match status" value="2"/>
</dbReference>
<evidence type="ECO:0000256" key="4">
    <source>
        <dbReference type="ARBA" id="ARBA00012438"/>
    </source>
</evidence>
<dbReference type="CDD" id="cd16922">
    <property type="entry name" value="HATPase_EvgS-ArcB-TorS-like"/>
    <property type="match status" value="1"/>
</dbReference>
<feature type="domain" description="PAC" evidence="20">
    <location>
        <begin position="1479"/>
        <end position="1531"/>
    </location>
</feature>
<dbReference type="FunFam" id="3.30.565.10:FF:000010">
    <property type="entry name" value="Sensor histidine kinase RcsC"/>
    <property type="match status" value="1"/>
</dbReference>
<keyword evidence="7" id="KW-0812">Transmembrane</keyword>
<dbReference type="InterPro" id="IPR041664">
    <property type="entry name" value="AAA_16"/>
</dbReference>
<evidence type="ECO:0000256" key="14">
    <source>
        <dbReference type="ARBA" id="ARBA00074306"/>
    </source>
</evidence>
<dbReference type="Pfam" id="PF00989">
    <property type="entry name" value="PAS"/>
    <property type="match status" value="3"/>
</dbReference>
<reference evidence="21 22" key="1">
    <citation type="submission" date="2007-03" db="EMBL/GenBank/DDBJ databases">
        <authorList>
            <person name="Stal L."/>
            <person name="Ferriera S."/>
            <person name="Johnson J."/>
            <person name="Kravitz S."/>
            <person name="Beeson K."/>
            <person name="Sutton G."/>
            <person name="Rogers Y.-H."/>
            <person name="Friedman R."/>
            <person name="Frazier M."/>
            <person name="Venter J.C."/>
        </authorList>
    </citation>
    <scope>NUCLEOTIDE SEQUENCE [LARGE SCALE GENOMIC DNA]</scope>
    <source>
        <strain evidence="21 22">CCY0110</strain>
    </source>
</reference>
<feature type="domain" description="PAS" evidence="19">
    <location>
        <begin position="1405"/>
        <end position="1475"/>
    </location>
</feature>
<dbReference type="InterPro" id="IPR013767">
    <property type="entry name" value="PAS_fold"/>
</dbReference>
<dbReference type="Pfam" id="PF00512">
    <property type="entry name" value="HisKA"/>
    <property type="match status" value="1"/>
</dbReference>
<proteinExistence type="inferred from homology"/>
<evidence type="ECO:0000256" key="3">
    <source>
        <dbReference type="ARBA" id="ARBA00006402"/>
    </source>
</evidence>
<dbReference type="Gene3D" id="3.40.50.2300">
    <property type="match status" value="1"/>
</dbReference>
<feature type="domain" description="PAC" evidence="20">
    <location>
        <begin position="1352"/>
        <end position="1404"/>
    </location>
</feature>
<evidence type="ECO:0000259" key="20">
    <source>
        <dbReference type="PROSITE" id="PS50113"/>
    </source>
</evidence>
<feature type="domain" description="PAC" evidence="20">
    <location>
        <begin position="1851"/>
        <end position="1907"/>
    </location>
</feature>
<dbReference type="InterPro" id="IPR001610">
    <property type="entry name" value="PAC"/>
</dbReference>
<dbReference type="InterPro" id="IPR013655">
    <property type="entry name" value="PAS_fold_3"/>
</dbReference>
<dbReference type="SUPFAM" id="SSF47384">
    <property type="entry name" value="Homodimeric domain of signal transducing histidine kinase"/>
    <property type="match status" value="1"/>
</dbReference>
<dbReference type="SMART" id="SM00086">
    <property type="entry name" value="PAC"/>
    <property type="match status" value="15"/>
</dbReference>
<dbReference type="PROSITE" id="PS50109">
    <property type="entry name" value="HIS_KIN"/>
    <property type="match status" value="1"/>
</dbReference>
<evidence type="ECO:0000256" key="13">
    <source>
        <dbReference type="ARBA" id="ARBA00023136"/>
    </source>
</evidence>
<gene>
    <name evidence="21" type="ORF">CY0110_25486</name>
</gene>
<dbReference type="PANTHER" id="PTHR43304:SF1">
    <property type="entry name" value="PAC DOMAIN-CONTAINING PROTEIN"/>
    <property type="match status" value="1"/>
</dbReference>
<dbReference type="InterPro" id="IPR052162">
    <property type="entry name" value="Sensor_kinase/Photoreceptor"/>
</dbReference>
<keyword evidence="11" id="KW-1133">Transmembrane helix</keyword>
<feature type="domain" description="PAC" evidence="20">
    <location>
        <begin position="3023"/>
        <end position="3073"/>
    </location>
</feature>
<dbReference type="GO" id="GO:0006355">
    <property type="term" value="P:regulation of DNA-templated transcription"/>
    <property type="evidence" value="ECO:0007669"/>
    <property type="project" value="InterPro"/>
</dbReference>
<keyword evidence="22" id="KW-1185">Reference proteome</keyword>
<dbReference type="Proteomes" id="UP000003781">
    <property type="component" value="Unassembled WGS sequence"/>
</dbReference>
<dbReference type="InterPro" id="IPR036890">
    <property type="entry name" value="HATPase_C_sf"/>
</dbReference>
<dbReference type="Pfam" id="PF08448">
    <property type="entry name" value="PAS_4"/>
    <property type="match status" value="4"/>
</dbReference>
<dbReference type="Gene3D" id="3.30.450.20">
    <property type="entry name" value="PAS domain"/>
    <property type="match status" value="15"/>
</dbReference>
<dbReference type="Gene3D" id="3.30.450.40">
    <property type="match status" value="1"/>
</dbReference>
<dbReference type="SMART" id="SM00065">
    <property type="entry name" value="GAF"/>
    <property type="match status" value="1"/>
</dbReference>
<feature type="domain" description="PAC" evidence="20">
    <location>
        <begin position="2264"/>
        <end position="2315"/>
    </location>
</feature>
<dbReference type="eggNOG" id="COG2202">
    <property type="taxonomic scope" value="Bacteria"/>
</dbReference>
<protein>
    <recommendedName>
        <fullName evidence="14">Circadian input-output histidine kinase CikA</fullName>
        <ecNumber evidence="4">2.7.13.3</ecNumber>
    </recommendedName>
</protein>
<keyword evidence="5 15" id="KW-0597">Phosphoprotein</keyword>
<feature type="domain" description="PAC" evidence="20">
    <location>
        <begin position="2648"/>
        <end position="2700"/>
    </location>
</feature>
<dbReference type="Pfam" id="PF08447">
    <property type="entry name" value="PAS_3"/>
    <property type="match status" value="4"/>
</dbReference>
<evidence type="ECO:0000259" key="17">
    <source>
        <dbReference type="PROSITE" id="PS50109"/>
    </source>
</evidence>
<dbReference type="Pfam" id="PF00072">
    <property type="entry name" value="Response_reg"/>
    <property type="match status" value="1"/>
</dbReference>
<feature type="domain" description="PAC" evidence="20">
    <location>
        <begin position="2390"/>
        <end position="2442"/>
    </location>
</feature>
<dbReference type="InterPro" id="IPR000700">
    <property type="entry name" value="PAS-assoc_C"/>
</dbReference>
<feature type="domain" description="PAS" evidence="19">
    <location>
        <begin position="1532"/>
        <end position="1602"/>
    </location>
</feature>
<dbReference type="InterPro" id="IPR003018">
    <property type="entry name" value="GAF"/>
</dbReference>
<feature type="coiled-coil region" evidence="16">
    <location>
        <begin position="3064"/>
        <end position="3109"/>
    </location>
</feature>
<dbReference type="InterPro" id="IPR003594">
    <property type="entry name" value="HATPase_dom"/>
</dbReference>
<feature type="domain" description="PAC" evidence="20">
    <location>
        <begin position="2130"/>
        <end position="2186"/>
    </location>
</feature>
<evidence type="ECO:0000256" key="7">
    <source>
        <dbReference type="ARBA" id="ARBA00022692"/>
    </source>
</evidence>
<feature type="domain" description="PAS" evidence="19">
    <location>
        <begin position="2187"/>
        <end position="2245"/>
    </location>
</feature>
<dbReference type="SUPFAM" id="SSF52172">
    <property type="entry name" value="CheY-like"/>
    <property type="match status" value="1"/>
</dbReference>
<keyword evidence="9 21" id="KW-0418">Kinase</keyword>
<comment type="catalytic activity">
    <reaction evidence="1">
        <text>ATP + protein L-histidine = ADP + protein N-phospho-L-histidine.</text>
        <dbReference type="EC" id="2.7.13.3"/>
    </reaction>
</comment>
<dbReference type="FunFam" id="1.10.287.130:FF:000004">
    <property type="entry name" value="Ethylene receptor 1"/>
    <property type="match status" value="1"/>
</dbReference>
<dbReference type="InterPro" id="IPR005467">
    <property type="entry name" value="His_kinase_dom"/>
</dbReference>
<accession>A3IRJ7</accession>
<dbReference type="InterPro" id="IPR013656">
    <property type="entry name" value="PAS_4"/>
</dbReference>
<evidence type="ECO:0000256" key="5">
    <source>
        <dbReference type="ARBA" id="ARBA00022553"/>
    </source>
</evidence>
<dbReference type="PROSITE" id="PS50113">
    <property type="entry name" value="PAC"/>
    <property type="match status" value="12"/>
</dbReference>
<dbReference type="PANTHER" id="PTHR43304">
    <property type="entry name" value="PHYTOCHROME-LIKE PROTEIN CPH1"/>
    <property type="match status" value="1"/>
</dbReference>
<dbReference type="SMART" id="SM00388">
    <property type="entry name" value="HisKA"/>
    <property type="match status" value="1"/>
</dbReference>